<accession>A0A7J6VVD6</accession>
<gene>
    <name evidence="4" type="ORF">FRX31_021735</name>
</gene>
<dbReference type="EMBL" id="JABWDY010026438">
    <property type="protein sequence ID" value="KAF5188677.1"/>
    <property type="molecule type" value="Genomic_DNA"/>
</dbReference>
<dbReference type="GO" id="GO:0033063">
    <property type="term" value="C:Rad51B-Rad51C-Rad51D-XRCC2 complex"/>
    <property type="evidence" value="ECO:0007669"/>
    <property type="project" value="TreeGrafter"/>
</dbReference>
<protein>
    <submittedName>
        <fullName evidence="4">Dna repair protein rad51</fullName>
    </submittedName>
</protein>
<dbReference type="PANTHER" id="PTHR46457:SF1">
    <property type="entry name" value="DNA REPAIR PROTEIN RAD51 HOMOLOG 4"/>
    <property type="match status" value="1"/>
</dbReference>
<dbReference type="AlphaFoldDB" id="A0A7J6VVD6"/>
<dbReference type="GO" id="GO:0000400">
    <property type="term" value="F:four-way junction DNA binding"/>
    <property type="evidence" value="ECO:0007669"/>
    <property type="project" value="TreeGrafter"/>
</dbReference>
<dbReference type="Pfam" id="PF08423">
    <property type="entry name" value="Rad51"/>
    <property type="match status" value="1"/>
</dbReference>
<evidence type="ECO:0000313" key="4">
    <source>
        <dbReference type="EMBL" id="KAF5188677.1"/>
    </source>
</evidence>
<dbReference type="OrthoDB" id="336321at2759"/>
<sequence>MSSLKSLETEHPTIDSNFQKFCASHGIFTVEDFLLNDVYVLLDFAEGHSNSKELKQGITQVLTIIDSLHPPWMNGVDLLTDAQRNKQVLSTGCQGLDLLLGGGLREGQLTELVGPSSSGKTQVCLQAATTIAYKYMASVVFVDTCNSFSSSRIAGFMERLLNPSLKEAKHKTLERIMSNVSCHSVFDIFGLLDLLHCLELKLRTQVKTDDCKLRLLIIDSISSLITPILGGGAHGHSLMVSAGFLLKKLVHEHDLSVLEHTNPKTVSVTFQMNLLQVFIQQWHFNFHGNAVAFVISKYYDKLSNLDTYVTKFCHMIHFPLVGFVVSFSEDCSAF</sequence>
<dbReference type="GO" id="GO:0005815">
    <property type="term" value="C:microtubule organizing center"/>
    <property type="evidence" value="ECO:0007669"/>
    <property type="project" value="TreeGrafter"/>
</dbReference>
<dbReference type="PANTHER" id="PTHR46457">
    <property type="entry name" value="DNA REPAIR PROTEIN RAD51 HOMOLOG 4"/>
    <property type="match status" value="1"/>
</dbReference>
<comment type="caution">
    <text evidence="4">The sequence shown here is derived from an EMBL/GenBank/DDBJ whole genome shotgun (WGS) entry which is preliminary data.</text>
</comment>
<dbReference type="GO" id="GO:0003697">
    <property type="term" value="F:single-stranded DNA binding"/>
    <property type="evidence" value="ECO:0007669"/>
    <property type="project" value="TreeGrafter"/>
</dbReference>
<keyword evidence="5" id="KW-1185">Reference proteome</keyword>
<dbReference type="Proteomes" id="UP000554482">
    <property type="component" value="Unassembled WGS sequence"/>
</dbReference>
<dbReference type="GO" id="GO:0140664">
    <property type="term" value="F:ATP-dependent DNA damage sensor activity"/>
    <property type="evidence" value="ECO:0007669"/>
    <property type="project" value="InterPro"/>
</dbReference>
<evidence type="ECO:0000256" key="1">
    <source>
        <dbReference type="ARBA" id="ARBA00004123"/>
    </source>
</evidence>
<feature type="domain" description="RecA family profile 1" evidence="3">
    <location>
        <begin position="85"/>
        <end position="266"/>
    </location>
</feature>
<dbReference type="GO" id="GO:0042148">
    <property type="term" value="P:DNA strand invasion"/>
    <property type="evidence" value="ECO:0007669"/>
    <property type="project" value="TreeGrafter"/>
</dbReference>
<keyword evidence="2" id="KW-0539">Nucleus</keyword>
<dbReference type="InterPro" id="IPR020588">
    <property type="entry name" value="RecA_ATP-bd"/>
</dbReference>
<dbReference type="PROSITE" id="PS50162">
    <property type="entry name" value="RECA_2"/>
    <property type="match status" value="1"/>
</dbReference>
<dbReference type="GO" id="GO:0005657">
    <property type="term" value="C:replication fork"/>
    <property type="evidence" value="ECO:0007669"/>
    <property type="project" value="TreeGrafter"/>
</dbReference>
<evidence type="ECO:0000313" key="5">
    <source>
        <dbReference type="Proteomes" id="UP000554482"/>
    </source>
</evidence>
<dbReference type="Gene3D" id="3.40.50.300">
    <property type="entry name" value="P-loop containing nucleotide triphosphate hydrolases"/>
    <property type="match status" value="1"/>
</dbReference>
<dbReference type="GO" id="GO:0000723">
    <property type="term" value="P:telomere maintenance"/>
    <property type="evidence" value="ECO:0007669"/>
    <property type="project" value="TreeGrafter"/>
</dbReference>
<name>A0A7J6VVD6_THATH</name>
<organism evidence="4 5">
    <name type="scientific">Thalictrum thalictroides</name>
    <name type="common">Rue-anemone</name>
    <name type="synonym">Anemone thalictroides</name>
    <dbReference type="NCBI Taxonomy" id="46969"/>
    <lineage>
        <taxon>Eukaryota</taxon>
        <taxon>Viridiplantae</taxon>
        <taxon>Streptophyta</taxon>
        <taxon>Embryophyta</taxon>
        <taxon>Tracheophyta</taxon>
        <taxon>Spermatophyta</taxon>
        <taxon>Magnoliopsida</taxon>
        <taxon>Ranunculales</taxon>
        <taxon>Ranunculaceae</taxon>
        <taxon>Thalictroideae</taxon>
        <taxon>Thalictrum</taxon>
    </lineage>
</organism>
<dbReference type="InterPro" id="IPR013632">
    <property type="entry name" value="Rad51_C"/>
</dbReference>
<dbReference type="InterPro" id="IPR027417">
    <property type="entry name" value="P-loop_NTPase"/>
</dbReference>
<evidence type="ECO:0000256" key="2">
    <source>
        <dbReference type="ARBA" id="ARBA00023242"/>
    </source>
</evidence>
<comment type="subcellular location">
    <subcellularLocation>
        <location evidence="1">Nucleus</location>
    </subcellularLocation>
</comment>
<dbReference type="GO" id="GO:0000724">
    <property type="term" value="P:double-strand break repair via homologous recombination"/>
    <property type="evidence" value="ECO:0007669"/>
    <property type="project" value="TreeGrafter"/>
</dbReference>
<proteinExistence type="predicted"/>
<dbReference type="GO" id="GO:0005524">
    <property type="term" value="F:ATP binding"/>
    <property type="evidence" value="ECO:0007669"/>
    <property type="project" value="InterPro"/>
</dbReference>
<reference evidence="4 5" key="1">
    <citation type="submission" date="2020-06" db="EMBL/GenBank/DDBJ databases">
        <title>Transcriptomic and genomic resources for Thalictrum thalictroides and T. hernandezii: Facilitating candidate gene discovery in an emerging model plant lineage.</title>
        <authorList>
            <person name="Arias T."/>
            <person name="Riano-Pachon D.M."/>
            <person name="Di Stilio V.S."/>
        </authorList>
    </citation>
    <scope>NUCLEOTIDE SEQUENCE [LARGE SCALE GENOMIC DNA]</scope>
    <source>
        <strain evidence="5">cv. WT478/WT964</strain>
        <tissue evidence="4">Leaves</tissue>
    </source>
</reference>
<dbReference type="SUPFAM" id="SSF52540">
    <property type="entry name" value="P-loop containing nucleoside triphosphate hydrolases"/>
    <property type="match status" value="1"/>
</dbReference>
<dbReference type="GO" id="GO:0007131">
    <property type="term" value="P:reciprocal meiotic recombination"/>
    <property type="evidence" value="ECO:0007669"/>
    <property type="project" value="TreeGrafter"/>
</dbReference>
<dbReference type="InterPro" id="IPR051988">
    <property type="entry name" value="HRR_RAD51_Paralog"/>
</dbReference>
<evidence type="ECO:0000259" key="3">
    <source>
        <dbReference type="PROSITE" id="PS50162"/>
    </source>
</evidence>